<accession>X1DKG6</accession>
<dbReference type="InterPro" id="IPR004184">
    <property type="entry name" value="PFL_dom"/>
</dbReference>
<name>X1DKG6_9ZZZZ</name>
<feature type="non-terminal residue" evidence="2">
    <location>
        <position position="41"/>
    </location>
</feature>
<comment type="caution">
    <text evidence="2">The sequence shown here is derived from an EMBL/GenBank/DDBJ whole genome shotgun (WGS) entry which is preliminary data.</text>
</comment>
<dbReference type="AlphaFoldDB" id="X1DKG6"/>
<gene>
    <name evidence="2" type="ORF">S01H4_67206</name>
</gene>
<proteinExistence type="predicted"/>
<evidence type="ECO:0000259" key="1">
    <source>
        <dbReference type="PROSITE" id="PS51554"/>
    </source>
</evidence>
<dbReference type="PROSITE" id="PS51554">
    <property type="entry name" value="PFL"/>
    <property type="match status" value="1"/>
</dbReference>
<reference evidence="2" key="1">
    <citation type="journal article" date="2014" name="Front. Microbiol.">
        <title>High frequency of phylogenetically diverse reductive dehalogenase-homologous genes in deep subseafloor sedimentary metagenomes.</title>
        <authorList>
            <person name="Kawai M."/>
            <person name="Futagami T."/>
            <person name="Toyoda A."/>
            <person name="Takaki Y."/>
            <person name="Nishi S."/>
            <person name="Hori S."/>
            <person name="Arai W."/>
            <person name="Tsubouchi T."/>
            <person name="Morono Y."/>
            <person name="Uchiyama I."/>
            <person name="Ito T."/>
            <person name="Fujiyama A."/>
            <person name="Inagaki F."/>
            <person name="Takami H."/>
        </authorList>
    </citation>
    <scope>NUCLEOTIDE SEQUENCE</scope>
    <source>
        <strain evidence="2">Expedition CK06-06</strain>
    </source>
</reference>
<feature type="non-terminal residue" evidence="2">
    <location>
        <position position="1"/>
    </location>
</feature>
<evidence type="ECO:0000313" key="2">
    <source>
        <dbReference type="EMBL" id="GAH20692.1"/>
    </source>
</evidence>
<feature type="domain" description="PFL" evidence="1">
    <location>
        <begin position="1"/>
        <end position="41"/>
    </location>
</feature>
<sequence>AFEMKRGAISANLGEQLLQPTPFTSALTEDCIENGICREEG</sequence>
<dbReference type="EMBL" id="BART01042121">
    <property type="protein sequence ID" value="GAH20692.1"/>
    <property type="molecule type" value="Genomic_DNA"/>
</dbReference>
<protein>
    <recommendedName>
        <fullName evidence="1">PFL domain-containing protein</fullName>
    </recommendedName>
</protein>
<dbReference type="GO" id="GO:0003824">
    <property type="term" value="F:catalytic activity"/>
    <property type="evidence" value="ECO:0007669"/>
    <property type="project" value="InterPro"/>
</dbReference>
<organism evidence="2">
    <name type="scientific">marine sediment metagenome</name>
    <dbReference type="NCBI Taxonomy" id="412755"/>
    <lineage>
        <taxon>unclassified sequences</taxon>
        <taxon>metagenomes</taxon>
        <taxon>ecological metagenomes</taxon>
    </lineage>
</organism>